<sequence length="358" mass="40569">MMNMDILLQPWEGLKPQDKVTYIRWLLFANEQGGSQCSIASLAEKLRIKDSTVRSSVARLYSNDKLASNDEQSSGAIVYPQVTYNTQAQLAAIFQILGVGLVLTSERAEELAKRLLKAVLVSLADELGIIKSVSYSYLSSITGMTVQRLRRYKNELMDDGFILKFITGGNAPKLYKKSSSICIIDPKIFGGSRIELQGFKAETLLRCQPNQRMTSWSNVTQNKFGFLVSEINQHRLADRLYHFFDELVSQSIRKKLTPGLQSHNREIISMTDSESVNKALSDIWTRDIDIFSDFFLYIVLLQIEKNKSKGSFDIYFIRTENSCYLLSNIGGSYTGDIKVIDSDSVVFRPDSNEQPWEI</sequence>
<protein>
    <submittedName>
        <fullName evidence="1">Uncharacterized protein</fullName>
    </submittedName>
</protein>
<dbReference type="Proteomes" id="UP000252792">
    <property type="component" value="Unassembled WGS sequence"/>
</dbReference>
<dbReference type="RefSeq" id="WP_206610562.1">
    <property type="nucleotide sequence ID" value="NZ_QNSE01000003.1"/>
</dbReference>
<dbReference type="EMBL" id="QNSE01000003">
    <property type="protein sequence ID" value="RBP84702.1"/>
    <property type="molecule type" value="Genomic_DNA"/>
</dbReference>
<organism evidence="1 2">
    <name type="scientific">Marinomonas rhizomae</name>
    <dbReference type="NCBI Taxonomy" id="491948"/>
    <lineage>
        <taxon>Bacteria</taxon>
        <taxon>Pseudomonadati</taxon>
        <taxon>Pseudomonadota</taxon>
        <taxon>Gammaproteobacteria</taxon>
        <taxon>Oceanospirillales</taxon>
        <taxon>Oceanospirillaceae</taxon>
        <taxon>Marinomonas</taxon>
    </lineage>
</organism>
<gene>
    <name evidence="1" type="ORF">DFP80_103175</name>
</gene>
<reference evidence="1 2" key="1">
    <citation type="submission" date="2018-06" db="EMBL/GenBank/DDBJ databases">
        <title>Genomic Encyclopedia of Type Strains, Phase III (KMG-III): the genomes of soil and plant-associated and newly described type strains.</title>
        <authorList>
            <person name="Whitman W."/>
        </authorList>
    </citation>
    <scope>NUCLEOTIDE SEQUENCE [LARGE SCALE GENOMIC DNA]</scope>
    <source>
        <strain evidence="1 2">CECT 7377</strain>
    </source>
</reference>
<accession>A0A366JCL4</accession>
<dbReference type="AlphaFoldDB" id="A0A366JCL4"/>
<evidence type="ECO:0000313" key="1">
    <source>
        <dbReference type="EMBL" id="RBP84702.1"/>
    </source>
</evidence>
<proteinExistence type="predicted"/>
<comment type="caution">
    <text evidence="1">The sequence shown here is derived from an EMBL/GenBank/DDBJ whole genome shotgun (WGS) entry which is preliminary data.</text>
</comment>
<name>A0A366JCL4_9GAMM</name>
<keyword evidence="2" id="KW-1185">Reference proteome</keyword>
<evidence type="ECO:0000313" key="2">
    <source>
        <dbReference type="Proteomes" id="UP000252792"/>
    </source>
</evidence>